<feature type="transmembrane region" description="Helical" evidence="1">
    <location>
        <begin position="94"/>
        <end position="117"/>
    </location>
</feature>
<dbReference type="Proteomes" id="UP000030185">
    <property type="component" value="Unassembled WGS sequence"/>
</dbReference>
<keyword evidence="1" id="KW-1133">Transmembrane helix</keyword>
<keyword evidence="3" id="KW-1185">Reference proteome</keyword>
<evidence type="ECO:0000313" key="3">
    <source>
        <dbReference type="Proteomes" id="UP000030185"/>
    </source>
</evidence>
<evidence type="ECO:0000313" key="2">
    <source>
        <dbReference type="EMBL" id="GAL86693.1"/>
    </source>
</evidence>
<accession>A0A098LKJ5</accession>
<gene>
    <name evidence="2" type="ORF">MYP_3923</name>
</gene>
<protein>
    <submittedName>
        <fullName evidence="2">Uncharacterized protein</fullName>
    </submittedName>
</protein>
<reference evidence="2 3" key="1">
    <citation type="submission" date="2014-09" db="EMBL/GenBank/DDBJ databases">
        <title>Sporocytophaga myxococcoides PG-01 genome sequencing.</title>
        <authorList>
            <person name="Liu L."/>
            <person name="Gao P.J."/>
            <person name="Chen G.J."/>
            <person name="Wang L.S."/>
        </authorList>
    </citation>
    <scope>NUCLEOTIDE SEQUENCE [LARGE SCALE GENOMIC DNA]</scope>
    <source>
        <strain evidence="2 3">PG-01</strain>
    </source>
</reference>
<dbReference type="OrthoDB" id="963220at2"/>
<dbReference type="AlphaFoldDB" id="A0A098LKJ5"/>
<keyword evidence="1" id="KW-0472">Membrane</keyword>
<evidence type="ECO:0000256" key="1">
    <source>
        <dbReference type="SAM" id="Phobius"/>
    </source>
</evidence>
<proteinExistence type="predicted"/>
<feature type="transmembrane region" description="Helical" evidence="1">
    <location>
        <begin position="69"/>
        <end position="88"/>
    </location>
</feature>
<organism evidence="2 3">
    <name type="scientific">Sporocytophaga myxococcoides</name>
    <dbReference type="NCBI Taxonomy" id="153721"/>
    <lineage>
        <taxon>Bacteria</taxon>
        <taxon>Pseudomonadati</taxon>
        <taxon>Bacteroidota</taxon>
        <taxon>Cytophagia</taxon>
        <taxon>Cytophagales</taxon>
        <taxon>Cytophagaceae</taxon>
        <taxon>Sporocytophaga</taxon>
    </lineage>
</organism>
<comment type="caution">
    <text evidence="2">The sequence shown here is derived from an EMBL/GenBank/DDBJ whole genome shotgun (WGS) entry which is preliminary data.</text>
</comment>
<keyword evidence="1" id="KW-0812">Transmembrane</keyword>
<dbReference type="RefSeq" id="WP_045467065.1">
    <property type="nucleotide sequence ID" value="NZ_BBLT01000009.1"/>
</dbReference>
<sequence length="118" mass="12976">MGTITKSYTSQILTNDANVSTWSKIEKWCDSLENYRFPIAGALIIIQGCIVAPPLLLLIAYFNAAFSDISVLIFALFTFAVLVSNISILPMRYIVGVFTLNLLVSIAIAVIHLIPLLQ</sequence>
<name>A0A098LKJ5_9BACT</name>
<dbReference type="EMBL" id="BBLT01000009">
    <property type="protein sequence ID" value="GAL86693.1"/>
    <property type="molecule type" value="Genomic_DNA"/>
</dbReference>
<feature type="transmembrane region" description="Helical" evidence="1">
    <location>
        <begin position="37"/>
        <end position="62"/>
    </location>
</feature>